<proteinExistence type="predicted"/>
<comment type="caution">
    <text evidence="1">The sequence shown here is derived from an EMBL/GenBank/DDBJ whole genome shotgun (WGS) entry which is preliminary data.</text>
</comment>
<protein>
    <submittedName>
        <fullName evidence="1">Phage head-tail adapter protein</fullName>
    </submittedName>
</protein>
<sequence length="57" mass="6542">DKALADGQVLTARFRIRSNYVTDSLDYVKYQGKEYKVNVGTESDDDHYTIIELGELK</sequence>
<feature type="non-terminal residue" evidence="1">
    <location>
        <position position="1"/>
    </location>
</feature>
<dbReference type="EMBL" id="WNHQ01001558">
    <property type="protein sequence ID" value="MTV74903.1"/>
    <property type="molecule type" value="Genomic_DNA"/>
</dbReference>
<evidence type="ECO:0000313" key="1">
    <source>
        <dbReference type="EMBL" id="MTV74903.1"/>
    </source>
</evidence>
<reference evidence="1 2" key="1">
    <citation type="submission" date="2019-11" db="EMBL/GenBank/DDBJ databases">
        <title>Growth characteristics of pneumococcus vary with the chemical composition of the capsule and with environmental conditions.</title>
        <authorList>
            <person name="Tothpal A."/>
            <person name="Desobry K."/>
            <person name="Joshi S."/>
            <person name="Wyllie A.L."/>
            <person name="Weinberger D.M."/>
        </authorList>
    </citation>
    <scope>NUCLEOTIDE SEQUENCE [LARGE SCALE GENOMIC DNA]</scope>
    <source>
        <strain evidence="2">pnumococcus19F</strain>
    </source>
</reference>
<dbReference type="Proteomes" id="UP000483094">
    <property type="component" value="Unassembled WGS sequence"/>
</dbReference>
<organism evidence="1 2">
    <name type="scientific">Streptococcus pneumoniae</name>
    <dbReference type="NCBI Taxonomy" id="1313"/>
    <lineage>
        <taxon>Bacteria</taxon>
        <taxon>Bacillati</taxon>
        <taxon>Bacillota</taxon>
        <taxon>Bacilli</taxon>
        <taxon>Lactobacillales</taxon>
        <taxon>Streptococcaceae</taxon>
        <taxon>Streptococcus</taxon>
    </lineage>
</organism>
<name>A0A6G2DED8_STREE</name>
<gene>
    <name evidence="1" type="ORF">GM540_13210</name>
</gene>
<accession>A0A6G2DED8</accession>
<evidence type="ECO:0000313" key="2">
    <source>
        <dbReference type="Proteomes" id="UP000483094"/>
    </source>
</evidence>
<dbReference type="AlphaFoldDB" id="A0A6G2DED8"/>